<name>A0A7I7RRP9_9MYCO</name>
<keyword evidence="2" id="KW-1185">Reference proteome</keyword>
<geneLocation type="plasmid" evidence="1">
    <name>pJCM18538</name>
</geneLocation>
<evidence type="ECO:0000313" key="1">
    <source>
        <dbReference type="EMBL" id="BBY46669.1"/>
    </source>
</evidence>
<evidence type="ECO:0000313" key="2">
    <source>
        <dbReference type="Proteomes" id="UP000467428"/>
    </source>
</evidence>
<gene>
    <name evidence="1" type="ORF">MARA_00990</name>
</gene>
<accession>A0A7I7RRP9</accession>
<keyword evidence="1" id="KW-0614">Plasmid</keyword>
<dbReference type="AlphaFoldDB" id="A0A7I7RRP9"/>
<organism evidence="1 2">
    <name type="scientific">Mycolicibacterium arabiense</name>
    <dbReference type="NCBI Taxonomy" id="1286181"/>
    <lineage>
        <taxon>Bacteria</taxon>
        <taxon>Bacillati</taxon>
        <taxon>Actinomycetota</taxon>
        <taxon>Actinomycetes</taxon>
        <taxon>Mycobacteriales</taxon>
        <taxon>Mycobacteriaceae</taxon>
        <taxon>Mycolicibacterium</taxon>
    </lineage>
</organism>
<reference evidence="1 2" key="1">
    <citation type="journal article" date="2019" name="Emerg. Microbes Infect.">
        <title>Comprehensive subspecies identification of 175 nontuberculous mycobacteria species based on 7547 genomic profiles.</title>
        <authorList>
            <person name="Matsumoto Y."/>
            <person name="Kinjo T."/>
            <person name="Motooka D."/>
            <person name="Nabeya D."/>
            <person name="Jung N."/>
            <person name="Uechi K."/>
            <person name="Horii T."/>
            <person name="Iida T."/>
            <person name="Fujita J."/>
            <person name="Nakamura S."/>
        </authorList>
    </citation>
    <scope>NUCLEOTIDE SEQUENCE [LARGE SCALE GENOMIC DNA]</scope>
    <source>
        <strain evidence="1 2">JCM 18538</strain>
        <plasmid evidence="1">pJCM18538</plasmid>
    </source>
</reference>
<dbReference type="RefSeq" id="WP_163916180.1">
    <property type="nucleotide sequence ID" value="NZ_AP022592.1"/>
</dbReference>
<dbReference type="EMBL" id="AP022592">
    <property type="protein sequence ID" value="BBY46669.1"/>
    <property type="molecule type" value="Genomic_DNA"/>
</dbReference>
<dbReference type="KEGG" id="marz:MARA_00990"/>
<proteinExistence type="predicted"/>
<dbReference type="Proteomes" id="UP000467428">
    <property type="component" value="Plasmid pJCM18538"/>
</dbReference>
<protein>
    <submittedName>
        <fullName evidence="1">Uncharacterized protein</fullName>
    </submittedName>
</protein>
<sequence>MTLSQASESTAAARGGCYLRMGDITQFGVRIADTEPARVELESPLNPATLRTPFLFEALTDADLEAVAAQASLVDYGVGRLISEGEPARDFYV</sequence>